<evidence type="ECO:0000313" key="9">
    <source>
        <dbReference type="EMBL" id="TKR92196.1"/>
    </source>
</evidence>
<keyword evidence="5 7" id="KW-0472">Membrane</keyword>
<dbReference type="GO" id="GO:0005886">
    <property type="term" value="C:plasma membrane"/>
    <property type="evidence" value="ECO:0007669"/>
    <property type="project" value="TreeGrafter"/>
</dbReference>
<evidence type="ECO:0000259" key="8">
    <source>
        <dbReference type="PROSITE" id="PS50156"/>
    </source>
</evidence>
<dbReference type="AlphaFoldDB" id="A0A4U5P7G2"/>
<keyword evidence="3 7" id="KW-0812">Transmembrane</keyword>
<feature type="domain" description="SSD" evidence="8">
    <location>
        <begin position="263"/>
        <end position="427"/>
    </location>
</feature>
<dbReference type="OrthoDB" id="6510177at2759"/>
<feature type="transmembrane region" description="Helical" evidence="7">
    <location>
        <begin position="27"/>
        <end position="47"/>
    </location>
</feature>
<evidence type="ECO:0000256" key="5">
    <source>
        <dbReference type="ARBA" id="ARBA00023136"/>
    </source>
</evidence>
<comment type="caution">
    <text evidence="9">The sequence shown here is derived from an EMBL/GenBank/DDBJ whole genome shotgun (WGS) entry which is preliminary data.</text>
</comment>
<dbReference type="STRING" id="34508.A0A4U5P7G2"/>
<dbReference type="GO" id="GO:0030659">
    <property type="term" value="C:cytoplasmic vesicle membrane"/>
    <property type="evidence" value="ECO:0007669"/>
    <property type="project" value="TreeGrafter"/>
</dbReference>
<keyword evidence="4 7" id="KW-1133">Transmembrane helix</keyword>
<dbReference type="Gene3D" id="1.20.1640.10">
    <property type="entry name" value="Multidrug efflux transporter AcrB transmembrane domain"/>
    <property type="match status" value="1"/>
</dbReference>
<reference evidence="9" key="3">
    <citation type="journal article" date="2019" name="G3 (Bethesda)">
        <title>Hybrid Assembly of the Genome of the Entomopathogenic Nematode Steinernema carpocapsae Identifies the X-Chromosome.</title>
        <authorList>
            <person name="Serra L."/>
            <person name="Macchietto M."/>
            <person name="Macias-Munoz A."/>
            <person name="McGill C.J."/>
            <person name="Rodriguez I.M."/>
            <person name="Rodriguez B."/>
            <person name="Murad R."/>
            <person name="Mortazavi A."/>
        </authorList>
    </citation>
    <scope>NUCLEOTIDE SEQUENCE</scope>
    <source>
        <strain evidence="9">ALL</strain>
    </source>
</reference>
<evidence type="ECO:0000256" key="6">
    <source>
        <dbReference type="ARBA" id="ARBA00023180"/>
    </source>
</evidence>
<dbReference type="PANTHER" id="PTHR10796">
    <property type="entry name" value="PATCHED-RELATED"/>
    <property type="match status" value="1"/>
</dbReference>
<keyword evidence="6" id="KW-0325">Glycoprotein</keyword>
<feature type="transmembrane region" description="Helical" evidence="7">
    <location>
        <begin position="303"/>
        <end position="325"/>
    </location>
</feature>
<dbReference type="SUPFAM" id="SSF82866">
    <property type="entry name" value="Multidrug efflux transporter AcrB transmembrane domain"/>
    <property type="match status" value="1"/>
</dbReference>
<evidence type="ECO:0000256" key="2">
    <source>
        <dbReference type="ARBA" id="ARBA00005585"/>
    </source>
</evidence>
<reference evidence="9" key="1">
    <citation type="submission" date="2013-11" db="EMBL/GenBank/DDBJ databases">
        <authorList>
            <person name="Sternberg P."/>
            <person name="Dillman A."/>
            <person name="Macchietto M."/>
        </authorList>
    </citation>
    <scope>NUCLEOTIDE SEQUENCE</scope>
    <source>
        <strain evidence="9">ALL</strain>
    </source>
</reference>
<accession>A0A4U5P7G2</accession>
<evidence type="ECO:0000256" key="7">
    <source>
        <dbReference type="SAM" id="Phobius"/>
    </source>
</evidence>
<gene>
    <name evidence="9" type="ORF">L596_006895</name>
</gene>
<evidence type="ECO:0000256" key="4">
    <source>
        <dbReference type="ARBA" id="ARBA00022989"/>
    </source>
</evidence>
<dbReference type="PANTHER" id="PTHR10796:SF192">
    <property type="entry name" value="SSD DOMAIN-CONTAINING PROTEIN"/>
    <property type="match status" value="1"/>
</dbReference>
<sequence length="558" mass="62292">MRAFDCIERPLARAFFRYGVFVSKNPFPFIAFPILVAAAMSIGFLHLDSVTDAVYLFTPAGAPSKIERQAIHDAWPLHDHNYIPGRAVTQLREIQLTVSSRDGGNILEPHYANAIDRLDKYIQNRVNVTYKDRTYRYEDLCLMWRTSGCPGNKHIQIISELYSRNYNITYPMFRFGGASGYIGAGLGGVTLSRISNETEVVASATSWLMLYHLKFIPSNVSHISGLWEKEFEVAMKNYPEDPYITFTFFHSQTLAEELKRNSDSLVPRFVLAFACLILFAVLCSLTTIDGTFCIDWVLSKPVLAVMGVLNAGMGIATSIGFLNLIGVPYCDIVGVMPFLVVAVGIDNMFLMVAAVKHTNRALDTKVRIGECMSDAAVSMLITSLTDAFSFGVGTITTIPAVQIFCIYTCLALSLTYQITFFAGLLSLFTQWESEGLHSIWLKPTIPQQLKDEVSLFHRLFWMGSRADPDPTNLEQNLKVSGMTIFFRDWFAPVLMQPVVRGLAAIWFLRGHFDLRLLTTPRGIGARKPPGRRLIRDSPLPGAGELLLAVRRATSDCGQ</sequence>
<feature type="transmembrane region" description="Helical" evidence="7">
    <location>
        <begin position="269"/>
        <end position="288"/>
    </location>
</feature>
<comment type="subcellular location">
    <subcellularLocation>
        <location evidence="1">Membrane</location>
        <topology evidence="1">Multi-pass membrane protein</topology>
    </subcellularLocation>
</comment>
<dbReference type="GO" id="GO:0006897">
    <property type="term" value="P:endocytosis"/>
    <property type="evidence" value="ECO:0007669"/>
    <property type="project" value="TreeGrafter"/>
</dbReference>
<name>A0A4U5P7G2_STECR</name>
<dbReference type="InterPro" id="IPR051697">
    <property type="entry name" value="Patched_domain-protein"/>
</dbReference>
<organism evidence="9">
    <name type="scientific">Steinernema carpocapsae</name>
    <name type="common">Entomopathogenic nematode</name>
    <dbReference type="NCBI Taxonomy" id="34508"/>
    <lineage>
        <taxon>Eukaryota</taxon>
        <taxon>Metazoa</taxon>
        <taxon>Ecdysozoa</taxon>
        <taxon>Nematoda</taxon>
        <taxon>Chromadorea</taxon>
        <taxon>Rhabditida</taxon>
        <taxon>Tylenchina</taxon>
        <taxon>Panagrolaimomorpha</taxon>
        <taxon>Strongyloidoidea</taxon>
        <taxon>Steinernematidae</taxon>
        <taxon>Steinernema</taxon>
    </lineage>
</organism>
<reference evidence="9" key="2">
    <citation type="journal article" date="2015" name="Genome Biol.">
        <title>Comparative genomics of Steinernema reveals deeply conserved gene regulatory networks.</title>
        <authorList>
            <person name="Dillman A.R."/>
            <person name="Macchietto M."/>
            <person name="Porter C.F."/>
            <person name="Rogers A."/>
            <person name="Williams B."/>
            <person name="Antoshechkin I."/>
            <person name="Lee M.M."/>
            <person name="Goodwin Z."/>
            <person name="Lu X."/>
            <person name="Lewis E.E."/>
            <person name="Goodrich-Blair H."/>
            <person name="Stock S.P."/>
            <person name="Adams B.J."/>
            <person name="Sternberg P.W."/>
            <person name="Mortazavi A."/>
        </authorList>
    </citation>
    <scope>NUCLEOTIDE SEQUENCE [LARGE SCALE GENOMIC DNA]</scope>
    <source>
        <strain evidence="9">ALL</strain>
    </source>
</reference>
<dbReference type="Pfam" id="PF02460">
    <property type="entry name" value="Patched"/>
    <property type="match status" value="1"/>
</dbReference>
<evidence type="ECO:0000256" key="3">
    <source>
        <dbReference type="ARBA" id="ARBA00022692"/>
    </source>
</evidence>
<evidence type="ECO:0000256" key="1">
    <source>
        <dbReference type="ARBA" id="ARBA00004141"/>
    </source>
</evidence>
<protein>
    <recommendedName>
        <fullName evidence="8">SSD domain-containing protein</fullName>
    </recommendedName>
</protein>
<comment type="similarity">
    <text evidence="2">Belongs to the patched family.</text>
</comment>
<dbReference type="GO" id="GO:0018996">
    <property type="term" value="P:molting cycle, collagen and cuticulin-based cuticle"/>
    <property type="evidence" value="ECO:0007669"/>
    <property type="project" value="TreeGrafter"/>
</dbReference>
<dbReference type="InterPro" id="IPR003392">
    <property type="entry name" value="PTHD_SSD"/>
</dbReference>
<dbReference type="EMBL" id="AZBU02000002">
    <property type="protein sequence ID" value="TKR92196.1"/>
    <property type="molecule type" value="Genomic_DNA"/>
</dbReference>
<dbReference type="InterPro" id="IPR000731">
    <property type="entry name" value="SSD"/>
</dbReference>
<dbReference type="PROSITE" id="PS50156">
    <property type="entry name" value="SSD"/>
    <property type="match status" value="1"/>
</dbReference>
<proteinExistence type="inferred from homology"/>
<feature type="transmembrane region" description="Helical" evidence="7">
    <location>
        <begin position="332"/>
        <end position="355"/>
    </location>
</feature>